<dbReference type="EMBL" id="CAJNOJ010000162">
    <property type="protein sequence ID" value="CAF1223848.1"/>
    <property type="molecule type" value="Genomic_DNA"/>
</dbReference>
<dbReference type="SUPFAM" id="SSF101898">
    <property type="entry name" value="NHL repeat"/>
    <property type="match status" value="1"/>
</dbReference>
<feature type="repeat" description="NHL" evidence="2">
    <location>
        <begin position="440"/>
        <end position="476"/>
    </location>
</feature>
<organism evidence="4 7">
    <name type="scientific">Adineta ricciae</name>
    <name type="common">Rotifer</name>
    <dbReference type="NCBI Taxonomy" id="249248"/>
    <lineage>
        <taxon>Eukaryota</taxon>
        <taxon>Metazoa</taxon>
        <taxon>Spiralia</taxon>
        <taxon>Gnathifera</taxon>
        <taxon>Rotifera</taxon>
        <taxon>Eurotatoria</taxon>
        <taxon>Bdelloidea</taxon>
        <taxon>Adinetida</taxon>
        <taxon>Adinetidae</taxon>
        <taxon>Adineta</taxon>
    </lineage>
</organism>
<dbReference type="GO" id="GO:0061630">
    <property type="term" value="F:ubiquitin protein ligase activity"/>
    <property type="evidence" value="ECO:0007669"/>
    <property type="project" value="TreeGrafter"/>
</dbReference>
<dbReference type="InterPro" id="IPR001258">
    <property type="entry name" value="NHL_repeat"/>
</dbReference>
<gene>
    <name evidence="4" type="ORF">EDS130_LOCUS26567</name>
    <name evidence="5" type="ORF">XAT740_LOCUS24987</name>
</gene>
<evidence type="ECO:0000313" key="5">
    <source>
        <dbReference type="EMBL" id="CAF1226439.1"/>
    </source>
</evidence>
<evidence type="ECO:0000256" key="2">
    <source>
        <dbReference type="PROSITE-ProRule" id="PRU00504"/>
    </source>
</evidence>
<dbReference type="Proteomes" id="UP000663852">
    <property type="component" value="Unassembled WGS sequence"/>
</dbReference>
<dbReference type="Gene3D" id="2.40.10.500">
    <property type="match status" value="1"/>
</dbReference>
<evidence type="ECO:0000313" key="6">
    <source>
        <dbReference type="Proteomes" id="UP000663828"/>
    </source>
</evidence>
<dbReference type="GO" id="GO:0008270">
    <property type="term" value="F:zinc ion binding"/>
    <property type="evidence" value="ECO:0007669"/>
    <property type="project" value="UniProtKB-KW"/>
</dbReference>
<dbReference type="EMBL" id="CAJNOR010001960">
    <property type="protein sequence ID" value="CAF1226439.1"/>
    <property type="molecule type" value="Genomic_DNA"/>
</dbReference>
<dbReference type="InterPro" id="IPR011042">
    <property type="entry name" value="6-blade_b-propeller_TolB-like"/>
</dbReference>
<dbReference type="AlphaFoldDB" id="A0A814Y1I1"/>
<dbReference type="OrthoDB" id="10051993at2759"/>
<dbReference type="Proteomes" id="UP000663828">
    <property type="component" value="Unassembled WGS sequence"/>
</dbReference>
<protein>
    <submittedName>
        <fullName evidence="4">Uncharacterized protein</fullName>
    </submittedName>
</protein>
<evidence type="ECO:0000256" key="1">
    <source>
        <dbReference type="ARBA" id="ARBA00022737"/>
    </source>
</evidence>
<dbReference type="GO" id="GO:0000209">
    <property type="term" value="P:protein polyubiquitination"/>
    <property type="evidence" value="ECO:0007669"/>
    <property type="project" value="TreeGrafter"/>
</dbReference>
<evidence type="ECO:0000313" key="4">
    <source>
        <dbReference type="EMBL" id="CAF1223848.1"/>
    </source>
</evidence>
<dbReference type="InterPro" id="IPR050952">
    <property type="entry name" value="TRIM-NHL_E3_ligases"/>
</dbReference>
<sequence length="478" mass="54038">MAAATSKTYCVTCKKEKVTFKCGGCSEDFCYQHLGDHQLELSKQFDEIEVNRDIFRQSLTEHIEQSNSDDLFEQIDRWAQRSIEIIQQTAEETKRTLTETKNQYFQELELKLSKLTEQLRQKRQENDFNEISLRNFHEELNQLTKELAESLTISIGEESTSFLSKLYVDTSELSLFEFDLKNFEVHSGLTVAGGNGMGSELDQLSRPVGIFVDNEQTVYVADNENHRIVEWKLGARTGRVVAGGNGQGKQSNQLSGPTDIALNKDGTHLIICDLGNKRVVSWPRRNGTNGQVLISNIDCCRISIDKQGFFYISDREKHEVRRWKANDTSGRLVAGGNGKGDRLDQLNNPTFIFVHDDNSIYISDWGNHRVVRWIEGAKEGVIVAGGHGKGNSLMQLANPQGVVVDDISSVFVADFTNNRIMCWSKDAVHGNVVVGRYGQGDEADQLNRPMGLSLNEQGDLFVVDQWNVRVQRFDFDRK</sequence>
<proteinExistence type="predicted"/>
<keyword evidence="3" id="KW-0175">Coiled coil</keyword>
<evidence type="ECO:0000313" key="7">
    <source>
        <dbReference type="Proteomes" id="UP000663852"/>
    </source>
</evidence>
<dbReference type="PANTHER" id="PTHR24104:SF25">
    <property type="entry name" value="PROTEIN LIN-41"/>
    <property type="match status" value="1"/>
</dbReference>
<name>A0A814Y1I1_ADIRI</name>
<accession>A0A814Y1I1</accession>
<dbReference type="Pfam" id="PF01436">
    <property type="entry name" value="NHL"/>
    <property type="match status" value="1"/>
</dbReference>
<feature type="coiled-coil region" evidence="3">
    <location>
        <begin position="83"/>
        <end position="125"/>
    </location>
</feature>
<feature type="repeat" description="NHL" evidence="2">
    <location>
        <begin position="395"/>
        <end position="426"/>
    </location>
</feature>
<dbReference type="Gene3D" id="2.120.10.30">
    <property type="entry name" value="TolB, C-terminal domain"/>
    <property type="match status" value="2"/>
</dbReference>
<dbReference type="CDD" id="cd05819">
    <property type="entry name" value="NHL"/>
    <property type="match status" value="1"/>
</dbReference>
<keyword evidence="1" id="KW-0677">Repeat</keyword>
<reference evidence="4" key="1">
    <citation type="submission" date="2021-02" db="EMBL/GenBank/DDBJ databases">
        <authorList>
            <person name="Nowell W R."/>
        </authorList>
    </citation>
    <scope>NUCLEOTIDE SEQUENCE</scope>
</reference>
<comment type="caution">
    <text evidence="4">The sequence shown here is derived from an EMBL/GenBank/DDBJ whole genome shotgun (WGS) entry which is preliminary data.</text>
</comment>
<evidence type="ECO:0000256" key="3">
    <source>
        <dbReference type="SAM" id="Coils"/>
    </source>
</evidence>
<feature type="repeat" description="NHL" evidence="2">
    <location>
        <begin position="198"/>
        <end position="229"/>
    </location>
</feature>
<dbReference type="PROSITE" id="PS51125">
    <property type="entry name" value="NHL"/>
    <property type="match status" value="3"/>
</dbReference>
<dbReference type="GO" id="GO:0043161">
    <property type="term" value="P:proteasome-mediated ubiquitin-dependent protein catabolic process"/>
    <property type="evidence" value="ECO:0007669"/>
    <property type="project" value="TreeGrafter"/>
</dbReference>
<dbReference type="PANTHER" id="PTHR24104">
    <property type="entry name" value="E3 UBIQUITIN-PROTEIN LIGASE NHLRC1-RELATED"/>
    <property type="match status" value="1"/>
</dbReference>
<keyword evidence="6" id="KW-1185">Reference proteome</keyword>